<evidence type="ECO:0000256" key="1">
    <source>
        <dbReference type="SAM" id="Phobius"/>
    </source>
</evidence>
<feature type="transmembrane region" description="Helical" evidence="1">
    <location>
        <begin position="20"/>
        <end position="38"/>
    </location>
</feature>
<gene>
    <name evidence="2" type="ORF">GCM10009118_22890</name>
</gene>
<accession>A0ABN1MSH3</accession>
<dbReference type="Proteomes" id="UP001501126">
    <property type="component" value="Unassembled WGS sequence"/>
</dbReference>
<dbReference type="EMBL" id="BAAAFH010000011">
    <property type="protein sequence ID" value="GAA0875880.1"/>
    <property type="molecule type" value="Genomic_DNA"/>
</dbReference>
<keyword evidence="3" id="KW-1185">Reference proteome</keyword>
<keyword evidence="1" id="KW-0812">Transmembrane</keyword>
<name>A0ABN1MSH3_9FLAO</name>
<organism evidence="2 3">
    <name type="scientific">Wandonia haliotis</name>
    <dbReference type="NCBI Taxonomy" id="574963"/>
    <lineage>
        <taxon>Bacteria</taxon>
        <taxon>Pseudomonadati</taxon>
        <taxon>Bacteroidota</taxon>
        <taxon>Flavobacteriia</taxon>
        <taxon>Flavobacteriales</taxon>
        <taxon>Crocinitomicaceae</taxon>
        <taxon>Wandonia</taxon>
    </lineage>
</organism>
<sequence length="170" mass="19686">MARYIAMTKSISDTIRNDKLIAVIPGVVGVSCLILLLFRLNLVLIVLSIVFSGLTFTVYFLSKRKWIIQYNQEKDLIIIRGKNVCYTTKLTNVFNIVEYSHFVPSYNRNSYTNYCLYLIEPIAIGNEIPFTIYDGENELKNNYYFLRREIVQMRSQKAKSAVKNTGDTNK</sequence>
<evidence type="ECO:0000313" key="3">
    <source>
        <dbReference type="Proteomes" id="UP001501126"/>
    </source>
</evidence>
<evidence type="ECO:0000313" key="2">
    <source>
        <dbReference type="EMBL" id="GAA0875880.1"/>
    </source>
</evidence>
<keyword evidence="1" id="KW-0472">Membrane</keyword>
<protein>
    <recommendedName>
        <fullName evidence="4">DUF304 domain-containing protein</fullName>
    </recommendedName>
</protein>
<proteinExistence type="predicted"/>
<reference evidence="2 3" key="1">
    <citation type="journal article" date="2019" name="Int. J. Syst. Evol. Microbiol.">
        <title>The Global Catalogue of Microorganisms (GCM) 10K type strain sequencing project: providing services to taxonomists for standard genome sequencing and annotation.</title>
        <authorList>
            <consortium name="The Broad Institute Genomics Platform"/>
            <consortium name="The Broad Institute Genome Sequencing Center for Infectious Disease"/>
            <person name="Wu L."/>
            <person name="Ma J."/>
        </authorList>
    </citation>
    <scope>NUCLEOTIDE SEQUENCE [LARGE SCALE GENOMIC DNA]</scope>
    <source>
        <strain evidence="2 3">JCM 16083</strain>
    </source>
</reference>
<feature type="transmembrane region" description="Helical" evidence="1">
    <location>
        <begin position="44"/>
        <end position="62"/>
    </location>
</feature>
<comment type="caution">
    <text evidence="2">The sequence shown here is derived from an EMBL/GenBank/DDBJ whole genome shotgun (WGS) entry which is preliminary data.</text>
</comment>
<dbReference type="RefSeq" id="WP_343787809.1">
    <property type="nucleotide sequence ID" value="NZ_BAAAFH010000011.1"/>
</dbReference>
<evidence type="ECO:0008006" key="4">
    <source>
        <dbReference type="Google" id="ProtNLM"/>
    </source>
</evidence>
<keyword evidence="1" id="KW-1133">Transmembrane helix</keyword>
<dbReference type="PROSITE" id="PS51257">
    <property type="entry name" value="PROKAR_LIPOPROTEIN"/>
    <property type="match status" value="1"/>
</dbReference>